<gene>
    <name evidence="2" type="ORF">GWK36_14125</name>
</gene>
<name>A0A6G7VGL9_9GAMM</name>
<dbReference type="PANTHER" id="PTHR33525:SF3">
    <property type="entry name" value="RIBONUCLEASE Y"/>
    <property type="match status" value="1"/>
</dbReference>
<sequence>MGSPWFDNLIAQARLEDLPIHPETRRLLALVLDDERAPLRQLAWVVMGDPALAIRVLQCANTLERHYPGREIATLEDAIHLIGTRRLAQLVQASPVDAACLNDRRLLYYRHGCARAWLAALLAQDWAALDRDRVPAEIALAALLNNLGELYWLVYGDARINRYLEMLAQPGALPHEAEYLTLGENLEWLGYRLAVRWGLPEMVRESMRARNARYLRPLYVMLATQIARHALGGWRYPGQIADLRLIAELLGLDLSALSARIAAVLAGFNPHAARYGLAPLEPLPAMHSGRSGVGYEPPCPAPFCLAPRADEFARAQELLASDQIQDRTSLILTWLAGLHRGLGLNRVVYATLDAATRTLSAEQLMGTDFEPAFNRFSLKLDEAGAFVRLLGRPGTHWLRTQGPDAVAEVLPPAVKILTGGVSCLVHVVWLGGQAIGLVYADRRAPTCALDARTYRGFSMLADLAGPVLARLMPRSRGDGA</sequence>
<dbReference type="Gene3D" id="1.10.3210.10">
    <property type="entry name" value="Hypothetical protein af1432"/>
    <property type="match status" value="1"/>
</dbReference>
<dbReference type="InterPro" id="IPR013976">
    <property type="entry name" value="HDOD"/>
</dbReference>
<proteinExistence type="predicted"/>
<dbReference type="AlphaFoldDB" id="A0A6G7VGL9"/>
<dbReference type="KEGG" id="cjap:GWK36_14125"/>
<dbReference type="PANTHER" id="PTHR33525">
    <property type="match status" value="1"/>
</dbReference>
<dbReference type="Pfam" id="PF08668">
    <property type="entry name" value="HDOD"/>
    <property type="match status" value="1"/>
</dbReference>
<evidence type="ECO:0000313" key="2">
    <source>
        <dbReference type="EMBL" id="QIK38937.1"/>
    </source>
</evidence>
<keyword evidence="3" id="KW-1185">Reference proteome</keyword>
<protein>
    <submittedName>
        <fullName evidence="2">HDOD domain-containing protein</fullName>
    </submittedName>
</protein>
<dbReference type="SUPFAM" id="SSF109604">
    <property type="entry name" value="HD-domain/PDEase-like"/>
    <property type="match status" value="1"/>
</dbReference>
<evidence type="ECO:0000259" key="1">
    <source>
        <dbReference type="PROSITE" id="PS51833"/>
    </source>
</evidence>
<organism evidence="2 3">
    <name type="scientific">Caldichromatium japonicum</name>
    <dbReference type="NCBI Taxonomy" id="2699430"/>
    <lineage>
        <taxon>Bacteria</taxon>
        <taxon>Pseudomonadati</taxon>
        <taxon>Pseudomonadota</taxon>
        <taxon>Gammaproteobacteria</taxon>
        <taxon>Chromatiales</taxon>
        <taxon>Chromatiaceae</taxon>
        <taxon>Caldichromatium</taxon>
    </lineage>
</organism>
<dbReference type="Proteomes" id="UP000502699">
    <property type="component" value="Chromosome"/>
</dbReference>
<evidence type="ECO:0000313" key="3">
    <source>
        <dbReference type="Proteomes" id="UP000502699"/>
    </source>
</evidence>
<feature type="domain" description="HDOD" evidence="1">
    <location>
        <begin position="18"/>
        <end position="213"/>
    </location>
</feature>
<dbReference type="RefSeq" id="WP_166272090.1">
    <property type="nucleotide sequence ID" value="NZ_CP048029.1"/>
</dbReference>
<dbReference type="InterPro" id="IPR052340">
    <property type="entry name" value="RNase_Y/CdgJ"/>
</dbReference>
<accession>A0A6G7VGL9</accession>
<reference evidence="3" key="1">
    <citation type="submission" date="2020-01" db="EMBL/GenBank/DDBJ databases">
        <title>Caldichromatium gen. nov., sp. nov., a thermophilic purple sulfur bacterium member of the family Chromatiaceae isolated from Nakabusa hot spring, Japan.</title>
        <authorList>
            <person name="Saini M.K."/>
            <person name="Hanada S."/>
            <person name="Tank M."/>
        </authorList>
    </citation>
    <scope>NUCLEOTIDE SEQUENCE [LARGE SCALE GENOMIC DNA]</scope>
    <source>
        <strain evidence="3">No.7</strain>
    </source>
</reference>
<dbReference type="PROSITE" id="PS51833">
    <property type="entry name" value="HDOD"/>
    <property type="match status" value="1"/>
</dbReference>
<dbReference type="EMBL" id="CP048029">
    <property type="protein sequence ID" value="QIK38937.1"/>
    <property type="molecule type" value="Genomic_DNA"/>
</dbReference>